<dbReference type="Gene3D" id="3.40.50.2300">
    <property type="match status" value="1"/>
</dbReference>
<dbReference type="PROSITE" id="PS51099">
    <property type="entry name" value="PTS_EIIB_TYPE_2"/>
    <property type="match status" value="1"/>
</dbReference>
<keyword evidence="4" id="KW-1185">Reference proteome</keyword>
<evidence type="ECO:0000259" key="2">
    <source>
        <dbReference type="PROSITE" id="PS51099"/>
    </source>
</evidence>
<dbReference type="InterPro" id="IPR036095">
    <property type="entry name" value="PTS_EIIB-like_sf"/>
</dbReference>
<dbReference type="GO" id="GO:0009401">
    <property type="term" value="P:phosphoenolpyruvate-dependent sugar phosphotransferase system"/>
    <property type="evidence" value="ECO:0007669"/>
    <property type="project" value="InterPro"/>
</dbReference>
<dbReference type="RefSeq" id="WP_035182291.1">
    <property type="nucleotide sequence ID" value="NZ_CP010525.1"/>
</dbReference>
<dbReference type="CDD" id="cd05563">
    <property type="entry name" value="PTS_IIB_ascorbate"/>
    <property type="match status" value="1"/>
</dbReference>
<keyword evidence="1" id="KW-0808">Transferase</keyword>
<dbReference type="InterPro" id="IPR013011">
    <property type="entry name" value="PTS_EIIB_2"/>
</dbReference>
<protein>
    <recommendedName>
        <fullName evidence="2">PTS EIIB type-2 domain-containing protein</fullName>
    </recommendedName>
</protein>
<sequence length="99" mass="10770">MKIAAVCGSGLGSSFMIEMNIKSILDQLGINQDDIEVTHFDMGSATPDSADHFFVGQDLAEATEKLGAEKVTVLKSIIDKNELKEKVVQFLQESGRLPE</sequence>
<evidence type="ECO:0000313" key="3">
    <source>
        <dbReference type="EMBL" id="AJO24060.1"/>
    </source>
</evidence>
<dbReference type="InterPro" id="IPR003501">
    <property type="entry name" value="PTS_EIIB_2/3"/>
</dbReference>
<dbReference type="AlphaFoldDB" id="A0AAN0WCW8"/>
<dbReference type="Pfam" id="PF02302">
    <property type="entry name" value="PTS_IIB"/>
    <property type="match status" value="1"/>
</dbReference>
<gene>
    <name evidence="3" type="ORF">SB48_HM08orf05228</name>
</gene>
<dbReference type="GeneID" id="93260666"/>
<evidence type="ECO:0000256" key="1">
    <source>
        <dbReference type="ARBA" id="ARBA00022679"/>
    </source>
</evidence>
<evidence type="ECO:0000313" key="4">
    <source>
        <dbReference type="Proteomes" id="UP000032024"/>
    </source>
</evidence>
<dbReference type="EMBL" id="CP010525">
    <property type="protein sequence ID" value="AJO24060.1"/>
    <property type="molecule type" value="Genomic_DNA"/>
</dbReference>
<dbReference type="SUPFAM" id="SSF52794">
    <property type="entry name" value="PTS system IIB component-like"/>
    <property type="match status" value="1"/>
</dbReference>
<feature type="domain" description="PTS EIIB type-2" evidence="2">
    <location>
        <begin position="1"/>
        <end position="95"/>
    </location>
</feature>
<dbReference type="Proteomes" id="UP000032024">
    <property type="component" value="Chromosome"/>
</dbReference>
<name>A0AAN0WCW8_HEYCO</name>
<accession>A0AAN0WCW8</accession>
<dbReference type="GO" id="GO:0008982">
    <property type="term" value="F:protein-N(PI)-phosphohistidine-sugar phosphotransferase activity"/>
    <property type="evidence" value="ECO:0007669"/>
    <property type="project" value="InterPro"/>
</dbReference>
<organism evidence="3 4">
    <name type="scientific">Heyndrickxia coagulans</name>
    <name type="common">Weizmannia coagulans</name>
    <dbReference type="NCBI Taxonomy" id="1398"/>
    <lineage>
        <taxon>Bacteria</taxon>
        <taxon>Bacillati</taxon>
        <taxon>Bacillota</taxon>
        <taxon>Bacilli</taxon>
        <taxon>Bacillales</taxon>
        <taxon>Bacillaceae</taxon>
        <taxon>Heyndrickxia</taxon>
    </lineage>
</organism>
<reference evidence="4" key="1">
    <citation type="submission" date="2015-01" db="EMBL/GenBank/DDBJ databases">
        <title>Comparative genome analysis of Bacillus coagulans HM-08, Clostridium butyricum HM-68, Bacillus subtilis HM-66 and Bacillus paralicheniformis BL-09.</title>
        <authorList>
            <person name="Zhang H."/>
        </authorList>
    </citation>
    <scope>NUCLEOTIDE SEQUENCE [LARGE SCALE GENOMIC DNA]</scope>
    <source>
        <strain evidence="4">HM-08</strain>
    </source>
</reference>
<proteinExistence type="predicted"/>